<proteinExistence type="predicted"/>
<evidence type="ECO:0000313" key="1">
    <source>
        <dbReference type="EMBL" id="NML35230.1"/>
    </source>
</evidence>
<dbReference type="AlphaFoldDB" id="A0A7Y0A2D9"/>
<organism evidence="1 2">
    <name type="scientific">Paraburkholderia antibiotica</name>
    <dbReference type="NCBI Taxonomy" id="2728839"/>
    <lineage>
        <taxon>Bacteria</taxon>
        <taxon>Pseudomonadati</taxon>
        <taxon>Pseudomonadota</taxon>
        <taxon>Betaproteobacteria</taxon>
        <taxon>Burkholderiales</taxon>
        <taxon>Burkholderiaceae</taxon>
        <taxon>Paraburkholderia</taxon>
    </lineage>
</organism>
<dbReference type="Proteomes" id="UP000583127">
    <property type="component" value="Unassembled WGS sequence"/>
</dbReference>
<comment type="caution">
    <text evidence="1">The sequence shown here is derived from an EMBL/GenBank/DDBJ whole genome shotgun (WGS) entry which is preliminary data.</text>
</comment>
<name>A0A7Y0A2D9_9BURK</name>
<gene>
    <name evidence="1" type="ORF">HHL14_30955</name>
</gene>
<keyword evidence="2" id="KW-1185">Reference proteome</keyword>
<dbReference type="RefSeq" id="WP_169501411.1">
    <property type="nucleotide sequence ID" value="NZ_JABBFZ010000033.1"/>
</dbReference>
<evidence type="ECO:0000313" key="2">
    <source>
        <dbReference type="Proteomes" id="UP000583127"/>
    </source>
</evidence>
<protein>
    <submittedName>
        <fullName evidence="1">Uncharacterized protein</fullName>
    </submittedName>
</protein>
<reference evidence="1 2" key="1">
    <citation type="submission" date="2020-04" db="EMBL/GenBank/DDBJ databases">
        <title>Paraburkholderia sp. G-4-1-8 isolated from soil.</title>
        <authorList>
            <person name="Dahal R.H."/>
        </authorList>
    </citation>
    <scope>NUCLEOTIDE SEQUENCE [LARGE SCALE GENOMIC DNA]</scope>
    <source>
        <strain evidence="1 2">G-4-1-8</strain>
    </source>
</reference>
<accession>A0A7Y0A2D9</accession>
<sequence>MQFVSEAFRQQGDDATKKKAATAITAAIREQTAARFSQNRFSQIPFPRVHTTAVQPVTEDIDMSKLDQQDAERIITAAEFLALNEKGIDGMALRCNQGRTYVGGDGYNLDPNNYATSVDYATAVYATVCFSQDTIHGGIDNYYFLFMSNCAVANGETYNYYQSNLVYATLPKCNGLGAAAQVESSLGANGSAITIARWVVEQLLA</sequence>
<dbReference type="EMBL" id="JABBFZ010000033">
    <property type="protein sequence ID" value="NML35230.1"/>
    <property type="molecule type" value="Genomic_DNA"/>
</dbReference>